<feature type="domain" description="DnaK suppressor protein-like N-terminal" evidence="6">
    <location>
        <begin position="6"/>
        <end position="70"/>
    </location>
</feature>
<dbReference type="InterPro" id="IPR037187">
    <property type="entry name" value="DnaK_N"/>
</dbReference>
<keyword evidence="8" id="KW-1185">Reference proteome</keyword>
<evidence type="ECO:0000259" key="6">
    <source>
        <dbReference type="Pfam" id="PF21173"/>
    </source>
</evidence>
<protein>
    <submittedName>
        <fullName evidence="7">Transcriptional regulator, TraR/DksA family</fullName>
    </submittedName>
</protein>
<feature type="domain" description="Zinc finger DksA/TraR C4-type" evidence="5">
    <location>
        <begin position="73"/>
        <end position="105"/>
    </location>
</feature>
<dbReference type="Gene3D" id="1.20.120.910">
    <property type="entry name" value="DksA, coiled-coil domain"/>
    <property type="match status" value="1"/>
</dbReference>
<dbReference type="Pfam" id="PF21173">
    <property type="entry name" value="DksA-like_N"/>
    <property type="match status" value="1"/>
</dbReference>
<dbReference type="SUPFAM" id="SSF57716">
    <property type="entry name" value="Glucocorticoid receptor-like (DNA-binding domain)"/>
    <property type="match status" value="1"/>
</dbReference>
<dbReference type="STRING" id="996342.SAMN05443551_0977"/>
<dbReference type="PROSITE" id="PS51128">
    <property type="entry name" value="ZF_DKSA_2"/>
    <property type="match status" value="1"/>
</dbReference>
<keyword evidence="1" id="KW-0479">Metal-binding</keyword>
<dbReference type="RefSeq" id="WP_072776337.1">
    <property type="nucleotide sequence ID" value="NZ_FQXC01000001.1"/>
</dbReference>
<keyword evidence="3" id="KW-0862">Zinc</keyword>
<accession>A0A1M5NM58</accession>
<dbReference type="EMBL" id="FQXC01000001">
    <property type="protein sequence ID" value="SHG90592.1"/>
    <property type="molecule type" value="Genomic_DNA"/>
</dbReference>
<sequence>MTPQDFKDILLKRRAELAGDLLEIEDKLDDPMPKDWEDRASERQGDEVLEALGNVELEELRKIDAALARIEEGTYGICPKCGETISDERLVAVPEAALCRRCARGA</sequence>
<dbReference type="GO" id="GO:0008270">
    <property type="term" value="F:zinc ion binding"/>
    <property type="evidence" value="ECO:0007669"/>
    <property type="project" value="UniProtKB-KW"/>
</dbReference>
<feature type="zinc finger region" description="dksA C4-type" evidence="4">
    <location>
        <begin position="78"/>
        <end position="102"/>
    </location>
</feature>
<dbReference type="InterPro" id="IPR000962">
    <property type="entry name" value="Znf_DskA_TraR"/>
</dbReference>
<evidence type="ECO:0000313" key="7">
    <source>
        <dbReference type="EMBL" id="SHG90592.1"/>
    </source>
</evidence>
<evidence type="ECO:0000256" key="3">
    <source>
        <dbReference type="ARBA" id="ARBA00022833"/>
    </source>
</evidence>
<evidence type="ECO:0000313" key="8">
    <source>
        <dbReference type="Proteomes" id="UP000184221"/>
    </source>
</evidence>
<dbReference type="SUPFAM" id="SSF109635">
    <property type="entry name" value="DnaK suppressor protein DksA, alpha-hairpin domain"/>
    <property type="match status" value="1"/>
</dbReference>
<dbReference type="Proteomes" id="UP000184221">
    <property type="component" value="Unassembled WGS sequence"/>
</dbReference>
<gene>
    <name evidence="7" type="ORF">SAMN05443551_0977</name>
</gene>
<dbReference type="PANTHER" id="PTHR33823">
    <property type="entry name" value="RNA POLYMERASE-BINDING TRANSCRIPTION FACTOR DKSA-RELATED"/>
    <property type="match status" value="1"/>
</dbReference>
<proteinExistence type="predicted"/>
<dbReference type="Pfam" id="PF01258">
    <property type="entry name" value="zf-dskA_traR"/>
    <property type="match status" value="1"/>
</dbReference>
<dbReference type="PANTHER" id="PTHR33823:SF4">
    <property type="entry name" value="GENERAL STRESS PROTEIN 16O"/>
    <property type="match status" value="1"/>
</dbReference>
<evidence type="ECO:0000256" key="4">
    <source>
        <dbReference type="PROSITE-ProRule" id="PRU00510"/>
    </source>
</evidence>
<evidence type="ECO:0000256" key="2">
    <source>
        <dbReference type="ARBA" id="ARBA00022771"/>
    </source>
</evidence>
<evidence type="ECO:0000259" key="5">
    <source>
        <dbReference type="Pfam" id="PF01258"/>
    </source>
</evidence>
<name>A0A1M5NM58_9RHOB</name>
<dbReference type="AlphaFoldDB" id="A0A1M5NM58"/>
<reference evidence="7 8" key="1">
    <citation type="submission" date="2016-11" db="EMBL/GenBank/DDBJ databases">
        <authorList>
            <person name="Jaros S."/>
            <person name="Januszkiewicz K."/>
            <person name="Wedrychowicz H."/>
        </authorList>
    </citation>
    <scope>NUCLEOTIDE SEQUENCE [LARGE SCALE GENOMIC DNA]</scope>
    <source>
        <strain evidence="7 8">DSM 29431</strain>
    </source>
</reference>
<evidence type="ECO:0000256" key="1">
    <source>
        <dbReference type="ARBA" id="ARBA00022723"/>
    </source>
</evidence>
<dbReference type="InterPro" id="IPR048487">
    <property type="entry name" value="DksA-like_N"/>
</dbReference>
<keyword evidence="2" id="KW-0863">Zinc-finger</keyword>
<organism evidence="7 8">
    <name type="scientific">Marivita hallyeonensis</name>
    <dbReference type="NCBI Taxonomy" id="996342"/>
    <lineage>
        <taxon>Bacteria</taxon>
        <taxon>Pseudomonadati</taxon>
        <taxon>Pseudomonadota</taxon>
        <taxon>Alphaproteobacteria</taxon>
        <taxon>Rhodobacterales</taxon>
        <taxon>Roseobacteraceae</taxon>
        <taxon>Marivita</taxon>
    </lineage>
</organism>